<evidence type="ECO:0000313" key="12">
    <source>
        <dbReference type="Proteomes" id="UP000704467"/>
    </source>
</evidence>
<dbReference type="InterPro" id="IPR052205">
    <property type="entry name" value="FliO/MopB"/>
</dbReference>
<dbReference type="Pfam" id="PF04347">
    <property type="entry name" value="FliO"/>
    <property type="match status" value="1"/>
</dbReference>
<evidence type="ECO:0000256" key="9">
    <source>
        <dbReference type="SAM" id="MobiDB-lite"/>
    </source>
</evidence>
<evidence type="ECO:0000256" key="8">
    <source>
        <dbReference type="ARBA" id="ARBA00037937"/>
    </source>
</evidence>
<comment type="similarity">
    <text evidence="8">Belongs to the FliO/MopB family.</text>
</comment>
<feature type="compositionally biased region" description="Low complexity" evidence="9">
    <location>
        <begin position="195"/>
        <end position="204"/>
    </location>
</feature>
<evidence type="ECO:0000256" key="5">
    <source>
        <dbReference type="ARBA" id="ARBA00022989"/>
    </source>
</evidence>
<feature type="region of interest" description="Disordered" evidence="9">
    <location>
        <begin position="125"/>
        <end position="261"/>
    </location>
</feature>
<evidence type="ECO:0000313" key="11">
    <source>
        <dbReference type="EMBL" id="NKC02822.1"/>
    </source>
</evidence>
<feature type="region of interest" description="Disordered" evidence="9">
    <location>
        <begin position="405"/>
        <end position="435"/>
    </location>
</feature>
<evidence type="ECO:0000256" key="3">
    <source>
        <dbReference type="ARBA" id="ARBA00022475"/>
    </source>
</evidence>
<keyword evidence="6 10" id="KW-0472">Membrane</keyword>
<comment type="caution">
    <text evidence="11">The sequence shown here is derived from an EMBL/GenBank/DDBJ whole genome shotgun (WGS) entry which is preliminary data.</text>
</comment>
<evidence type="ECO:0000256" key="7">
    <source>
        <dbReference type="ARBA" id="ARBA00023143"/>
    </source>
</evidence>
<name>A0ABX1DNF4_9HYPH</name>
<comment type="subcellular location">
    <subcellularLocation>
        <location evidence="1">Bacterial flagellum basal body</location>
    </subcellularLocation>
    <subcellularLocation>
        <location evidence="2">Cell membrane</location>
    </subcellularLocation>
</comment>
<feature type="transmembrane region" description="Helical" evidence="10">
    <location>
        <begin position="12"/>
        <end position="37"/>
    </location>
</feature>
<gene>
    <name evidence="11" type="ORF">HED55_03950</name>
</gene>
<keyword evidence="5 10" id="KW-1133">Transmembrane helix</keyword>
<sequence>MKEWLSGIVGESAANIVGFVLIFAIILGGIFVVLSIIRRFSGGSFTSNSRSRQPRLSVMDAAAVDSRRKLVLIRRDDVEHLLLIGGPTDVVVEQNIVMESRAHARVQTSRIEPEHIERFRQHEATIASDVSERPALSSQNSAPESAPEKDEAIQLSSAIETPVYRKPEPPKEEPVRQEAPQVVAPRVPPRPPVTPTVAPAAPQAPARPPVAPPVQAAPQNRPQPRPAPNYPPQPRTVLPAQPPQPSQPPARAHPAYPLSQVSRGVVSSTSNLATTATVAAGAAAATVASANLGSIVPEREPASTPTTALTPPLDVTSPSVSSTVTPDFTSVAEPKRVEPEVTVAAPAQSAPATEDDGLEGLGGALHDAIMADLETETAPAKEEAPTPEPDLTADFFEDELLSSLDISATDDTPSDDIEDEMEKLLGELTKNETRP</sequence>
<protein>
    <submittedName>
        <fullName evidence="11">FliO/MopB family protein</fullName>
    </submittedName>
</protein>
<accession>A0ABX1DNF4</accession>
<dbReference type="Proteomes" id="UP000704467">
    <property type="component" value="Unassembled WGS sequence"/>
</dbReference>
<feature type="compositionally biased region" description="Low complexity" evidence="9">
    <location>
        <begin position="302"/>
        <end position="331"/>
    </location>
</feature>
<keyword evidence="4 10" id="KW-0812">Transmembrane</keyword>
<evidence type="ECO:0000256" key="2">
    <source>
        <dbReference type="ARBA" id="ARBA00004236"/>
    </source>
</evidence>
<evidence type="ECO:0000256" key="1">
    <source>
        <dbReference type="ARBA" id="ARBA00004117"/>
    </source>
</evidence>
<evidence type="ECO:0000256" key="10">
    <source>
        <dbReference type="SAM" id="Phobius"/>
    </source>
</evidence>
<keyword evidence="3" id="KW-1003">Cell membrane</keyword>
<keyword evidence="7" id="KW-0975">Bacterial flagellum</keyword>
<organism evidence="11 12">
    <name type="scientific">Brucella haematophila</name>
    <dbReference type="NCBI Taxonomy" id="419474"/>
    <lineage>
        <taxon>Bacteria</taxon>
        <taxon>Pseudomonadati</taxon>
        <taxon>Pseudomonadota</taxon>
        <taxon>Alphaproteobacteria</taxon>
        <taxon>Hyphomicrobiales</taxon>
        <taxon>Brucellaceae</taxon>
        <taxon>Brucella/Ochrobactrum group</taxon>
        <taxon>Brucella</taxon>
    </lineage>
</organism>
<feature type="compositionally biased region" description="Acidic residues" evidence="9">
    <location>
        <begin position="412"/>
        <end position="421"/>
    </location>
</feature>
<feature type="compositionally biased region" description="Basic and acidic residues" evidence="9">
    <location>
        <begin position="163"/>
        <end position="176"/>
    </location>
</feature>
<keyword evidence="12" id="KW-1185">Reference proteome</keyword>
<proteinExistence type="inferred from homology"/>
<feature type="region of interest" description="Disordered" evidence="9">
    <location>
        <begin position="292"/>
        <end position="361"/>
    </location>
</feature>
<reference evidence="11 12" key="1">
    <citation type="submission" date="2020-03" db="EMBL/GenBank/DDBJ databases">
        <title>Whole genome sequencing of clinical and environmental type strains of Ochrobactrum.</title>
        <authorList>
            <person name="Dharne M."/>
        </authorList>
    </citation>
    <scope>NUCLEOTIDE SEQUENCE [LARGE SCALE GENOMIC DNA]</scope>
    <source>
        <strain evidence="11 12">CIP 109452</strain>
    </source>
</reference>
<evidence type="ECO:0000256" key="4">
    <source>
        <dbReference type="ARBA" id="ARBA00022692"/>
    </source>
</evidence>
<dbReference type="InterPro" id="IPR022781">
    <property type="entry name" value="Flagellar_biosynth_FliO"/>
</dbReference>
<dbReference type="EMBL" id="JAAVLN010000001">
    <property type="protein sequence ID" value="NKC02822.1"/>
    <property type="molecule type" value="Genomic_DNA"/>
</dbReference>
<evidence type="ECO:0000256" key="6">
    <source>
        <dbReference type="ARBA" id="ARBA00023136"/>
    </source>
</evidence>
<feature type="compositionally biased region" description="Basic and acidic residues" evidence="9">
    <location>
        <begin position="422"/>
        <end position="435"/>
    </location>
</feature>
<feature type="compositionally biased region" description="Pro residues" evidence="9">
    <location>
        <begin position="221"/>
        <end position="248"/>
    </location>
</feature>
<dbReference type="RefSeq" id="WP_138785087.1">
    <property type="nucleotide sequence ID" value="NZ_JBHEEQ010000007.1"/>
</dbReference>
<dbReference type="PANTHER" id="PTHR38766:SF1">
    <property type="entry name" value="FLAGELLAR PROTEIN FLIO"/>
    <property type="match status" value="1"/>
</dbReference>
<dbReference type="PANTHER" id="PTHR38766">
    <property type="entry name" value="FLAGELLAR PROTEIN FLIO"/>
    <property type="match status" value="1"/>
</dbReference>